<feature type="region of interest" description="Disordered" evidence="1">
    <location>
        <begin position="1"/>
        <end position="76"/>
    </location>
</feature>
<feature type="compositionally biased region" description="Polar residues" evidence="1">
    <location>
        <begin position="47"/>
        <end position="65"/>
    </location>
</feature>
<evidence type="ECO:0000313" key="2">
    <source>
        <dbReference type="EMBL" id="KAK4136995.1"/>
    </source>
</evidence>
<feature type="compositionally biased region" description="Basic and acidic residues" evidence="1">
    <location>
        <begin position="10"/>
        <end position="20"/>
    </location>
</feature>
<reference evidence="2" key="2">
    <citation type="submission" date="2023-05" db="EMBL/GenBank/DDBJ databases">
        <authorList>
            <consortium name="Lawrence Berkeley National Laboratory"/>
            <person name="Steindorff A."/>
            <person name="Hensen N."/>
            <person name="Bonometti L."/>
            <person name="Westerberg I."/>
            <person name="Brannstrom I.O."/>
            <person name="Guillou S."/>
            <person name="Cros-Aarteil S."/>
            <person name="Calhoun S."/>
            <person name="Haridas S."/>
            <person name="Kuo A."/>
            <person name="Mondo S."/>
            <person name="Pangilinan J."/>
            <person name="Riley R."/>
            <person name="Labutti K."/>
            <person name="Andreopoulos B."/>
            <person name="Lipzen A."/>
            <person name="Chen C."/>
            <person name="Yanf M."/>
            <person name="Daum C."/>
            <person name="Ng V."/>
            <person name="Clum A."/>
            <person name="Ohm R."/>
            <person name="Martin F."/>
            <person name="Silar P."/>
            <person name="Natvig D."/>
            <person name="Lalanne C."/>
            <person name="Gautier V."/>
            <person name="Ament-Velasquez S.L."/>
            <person name="Kruys A."/>
            <person name="Hutchinson M.I."/>
            <person name="Powell A.J."/>
            <person name="Barry K."/>
            <person name="Miller A.N."/>
            <person name="Grigoriev I.V."/>
            <person name="Debuchy R."/>
            <person name="Gladieux P."/>
            <person name="Thoren M.H."/>
            <person name="Johannesson H."/>
        </authorList>
    </citation>
    <scope>NUCLEOTIDE SEQUENCE</scope>
    <source>
        <strain evidence="2">CBS 123565</strain>
    </source>
</reference>
<name>A0AAN6UQT3_9PEZI</name>
<comment type="caution">
    <text evidence="2">The sequence shown here is derived from an EMBL/GenBank/DDBJ whole genome shotgun (WGS) entry which is preliminary data.</text>
</comment>
<accession>A0AAN6UQT3</accession>
<feature type="compositionally biased region" description="Basic and acidic residues" evidence="1">
    <location>
        <begin position="28"/>
        <end position="42"/>
    </location>
</feature>
<evidence type="ECO:0000256" key="1">
    <source>
        <dbReference type="SAM" id="MobiDB-lite"/>
    </source>
</evidence>
<gene>
    <name evidence="2" type="ORF">BT67DRAFT_454683</name>
</gene>
<dbReference type="Proteomes" id="UP001304895">
    <property type="component" value="Unassembled WGS sequence"/>
</dbReference>
<reference evidence="2" key="1">
    <citation type="journal article" date="2023" name="Mol. Phylogenet. Evol.">
        <title>Genome-scale phylogeny and comparative genomics of the fungal order Sordariales.</title>
        <authorList>
            <person name="Hensen N."/>
            <person name="Bonometti L."/>
            <person name="Westerberg I."/>
            <person name="Brannstrom I.O."/>
            <person name="Guillou S."/>
            <person name="Cros-Aarteil S."/>
            <person name="Calhoun S."/>
            <person name="Haridas S."/>
            <person name="Kuo A."/>
            <person name="Mondo S."/>
            <person name="Pangilinan J."/>
            <person name="Riley R."/>
            <person name="LaButti K."/>
            <person name="Andreopoulos B."/>
            <person name="Lipzen A."/>
            <person name="Chen C."/>
            <person name="Yan M."/>
            <person name="Daum C."/>
            <person name="Ng V."/>
            <person name="Clum A."/>
            <person name="Steindorff A."/>
            <person name="Ohm R.A."/>
            <person name="Martin F."/>
            <person name="Silar P."/>
            <person name="Natvig D.O."/>
            <person name="Lalanne C."/>
            <person name="Gautier V."/>
            <person name="Ament-Velasquez S.L."/>
            <person name="Kruys A."/>
            <person name="Hutchinson M.I."/>
            <person name="Powell A.J."/>
            <person name="Barry K."/>
            <person name="Miller A.N."/>
            <person name="Grigoriev I.V."/>
            <person name="Debuchy R."/>
            <person name="Gladieux P."/>
            <person name="Hiltunen Thoren M."/>
            <person name="Johannesson H."/>
        </authorList>
    </citation>
    <scope>NUCLEOTIDE SEQUENCE</scope>
    <source>
        <strain evidence="2">CBS 123565</strain>
    </source>
</reference>
<sequence length="194" mass="21990">MGLLPLCYRRPTEIEKRETVDTQTSSASEKEDGSLKPREEPARGSTGLDQNTGTEGTATPRQNPSHPDRTSTFDISLKRDRQSYKTQADQAFVSAGLKAPWNTRGGLSVEVDEGETSQLCVHLRPWELLITDRDDEDRSTASIVAKDSFDSFGSANSYEDEPWVVRYRRRNVVRKVFDGEVWVEEPALRRIQDR</sequence>
<evidence type="ECO:0000313" key="3">
    <source>
        <dbReference type="Proteomes" id="UP001304895"/>
    </source>
</evidence>
<organism evidence="2 3">
    <name type="scientific">Trichocladium antarcticum</name>
    <dbReference type="NCBI Taxonomy" id="1450529"/>
    <lineage>
        <taxon>Eukaryota</taxon>
        <taxon>Fungi</taxon>
        <taxon>Dikarya</taxon>
        <taxon>Ascomycota</taxon>
        <taxon>Pezizomycotina</taxon>
        <taxon>Sordariomycetes</taxon>
        <taxon>Sordariomycetidae</taxon>
        <taxon>Sordariales</taxon>
        <taxon>Chaetomiaceae</taxon>
        <taxon>Trichocladium</taxon>
    </lineage>
</organism>
<keyword evidence="3" id="KW-1185">Reference proteome</keyword>
<dbReference type="EMBL" id="MU853403">
    <property type="protein sequence ID" value="KAK4136995.1"/>
    <property type="molecule type" value="Genomic_DNA"/>
</dbReference>
<proteinExistence type="predicted"/>
<feature type="compositionally biased region" description="Basic and acidic residues" evidence="1">
    <location>
        <begin position="66"/>
        <end position="76"/>
    </location>
</feature>
<protein>
    <submittedName>
        <fullName evidence="2">Uncharacterized protein</fullName>
    </submittedName>
</protein>
<dbReference type="AlphaFoldDB" id="A0AAN6UQT3"/>